<name>A0ABQ1V4I6_9NOCA</name>
<comment type="caution">
    <text evidence="3">The sequence shown here is derived from an EMBL/GenBank/DDBJ whole genome shotgun (WGS) entry which is preliminary data.</text>
</comment>
<dbReference type="Proteomes" id="UP000632454">
    <property type="component" value="Unassembled WGS sequence"/>
</dbReference>
<evidence type="ECO:0000259" key="1">
    <source>
        <dbReference type="Pfam" id="PF26035"/>
    </source>
</evidence>
<dbReference type="Pfam" id="PF26035">
    <property type="entry name" value="DUF8010"/>
    <property type="match status" value="1"/>
</dbReference>
<dbReference type="EMBL" id="BMCS01000003">
    <property type="protein sequence ID" value="GGF38678.1"/>
    <property type="molecule type" value="Genomic_DNA"/>
</dbReference>
<dbReference type="RefSeq" id="WP_188491897.1">
    <property type="nucleotide sequence ID" value="NZ_BMCS01000003.1"/>
</dbReference>
<accession>A0ABQ1V4I6</accession>
<evidence type="ECO:0000259" key="2">
    <source>
        <dbReference type="Pfam" id="PF26572"/>
    </source>
</evidence>
<feature type="domain" description="DUF8010" evidence="1">
    <location>
        <begin position="4"/>
        <end position="95"/>
    </location>
</feature>
<evidence type="ECO:0000313" key="4">
    <source>
        <dbReference type="Proteomes" id="UP000632454"/>
    </source>
</evidence>
<reference evidence="4" key="1">
    <citation type="journal article" date="2019" name="Int. J. Syst. Evol. Microbiol.">
        <title>The Global Catalogue of Microorganisms (GCM) 10K type strain sequencing project: providing services to taxonomists for standard genome sequencing and annotation.</title>
        <authorList>
            <consortium name="The Broad Institute Genomics Platform"/>
            <consortium name="The Broad Institute Genome Sequencing Center for Infectious Disease"/>
            <person name="Wu L."/>
            <person name="Ma J."/>
        </authorList>
    </citation>
    <scope>NUCLEOTIDE SEQUENCE [LARGE SCALE GENOMIC DNA]</scope>
    <source>
        <strain evidence="4">CCM 7855</strain>
    </source>
</reference>
<feature type="domain" description="DUF8185" evidence="2">
    <location>
        <begin position="100"/>
        <end position="222"/>
    </location>
</feature>
<proteinExistence type="predicted"/>
<dbReference type="InterPro" id="IPR058498">
    <property type="entry name" value="DUF8185"/>
</dbReference>
<evidence type="ECO:0000313" key="3">
    <source>
        <dbReference type="EMBL" id="GGF38678.1"/>
    </source>
</evidence>
<sequence length="229" mass="24075">MIGFATPADRNDLTAFVMRACRVDELAVIRLRRRGDGAVGAWVMSGFDVLAGRVIRAELEASDVVHDGSQLLAALRADPSASTVDPGFSIDSAWQAGALPPESGFGHVDDVPARTIVELSREGARLARSEAGPLGPPASLLEQTVIEVDDPRAPGAGTVAVPMRAVFALTAMGFVRTVDGDQVTETSPIEAIAADEPVRIRATGVWARLDARYGSVHVRRTAALAVTPT</sequence>
<protein>
    <submittedName>
        <fullName evidence="3">Uncharacterized protein</fullName>
    </submittedName>
</protein>
<gene>
    <name evidence="3" type="ORF">GCM10007298_37950</name>
</gene>
<organism evidence="3 4">
    <name type="scientific">Williamsia phyllosphaerae</name>
    <dbReference type="NCBI Taxonomy" id="885042"/>
    <lineage>
        <taxon>Bacteria</taxon>
        <taxon>Bacillati</taxon>
        <taxon>Actinomycetota</taxon>
        <taxon>Actinomycetes</taxon>
        <taxon>Mycobacteriales</taxon>
        <taxon>Nocardiaceae</taxon>
        <taxon>Williamsia</taxon>
    </lineage>
</organism>
<dbReference type="InterPro" id="IPR058323">
    <property type="entry name" value="DUF8010"/>
</dbReference>
<dbReference type="Pfam" id="PF26572">
    <property type="entry name" value="DUF8185"/>
    <property type="match status" value="1"/>
</dbReference>
<keyword evidence="4" id="KW-1185">Reference proteome</keyword>